<keyword evidence="2" id="KW-1003">Cell membrane</keyword>
<dbReference type="GO" id="GO:0016763">
    <property type="term" value="F:pentosyltransferase activity"/>
    <property type="evidence" value="ECO:0007669"/>
    <property type="project" value="TreeGrafter"/>
</dbReference>
<evidence type="ECO:0000256" key="2">
    <source>
        <dbReference type="ARBA" id="ARBA00022475"/>
    </source>
</evidence>
<evidence type="ECO:0000256" key="3">
    <source>
        <dbReference type="ARBA" id="ARBA00022676"/>
    </source>
</evidence>
<name>A0A1F6VF74_9BACT</name>
<dbReference type="GO" id="GO:0005886">
    <property type="term" value="C:plasma membrane"/>
    <property type="evidence" value="ECO:0007669"/>
    <property type="project" value="UniProtKB-SubCell"/>
</dbReference>
<feature type="transmembrane region" description="Helical" evidence="8">
    <location>
        <begin position="207"/>
        <end position="227"/>
    </location>
</feature>
<organism evidence="9 10">
    <name type="scientific">Candidatus Nomurabacteria bacterium RIFCSPHIGHO2_01_FULL_42_15</name>
    <dbReference type="NCBI Taxonomy" id="1801742"/>
    <lineage>
        <taxon>Bacteria</taxon>
        <taxon>Candidatus Nomuraibacteriota</taxon>
    </lineage>
</organism>
<proteinExistence type="predicted"/>
<reference evidence="9 10" key="1">
    <citation type="journal article" date="2016" name="Nat. Commun.">
        <title>Thousands of microbial genomes shed light on interconnected biogeochemical processes in an aquifer system.</title>
        <authorList>
            <person name="Anantharaman K."/>
            <person name="Brown C.T."/>
            <person name="Hug L.A."/>
            <person name="Sharon I."/>
            <person name="Castelle C.J."/>
            <person name="Probst A.J."/>
            <person name="Thomas B.C."/>
            <person name="Singh A."/>
            <person name="Wilkins M.J."/>
            <person name="Karaoz U."/>
            <person name="Brodie E.L."/>
            <person name="Williams K.H."/>
            <person name="Hubbard S.S."/>
            <person name="Banfield J.F."/>
        </authorList>
    </citation>
    <scope>NUCLEOTIDE SEQUENCE [LARGE SCALE GENOMIC DNA]</scope>
</reference>
<sequence length="479" mass="55148">MDVSLISKKIKTYFNLATPRGLFSATFFILILARLVYVLFPAKIAWDASVYIGMGKYLATLGSVGLWEFFRPPILPILFSFGEIIHFPIAWAQILTFLAGAGSLYLIYKIGERIRPFAGVFGSIALGVSTLFLSFSTVPMTEVFGVFFSLLALYLLSVKEYYFAAGLTAALCFLTRFPYGLLAPIICLGFLYFNWQDKTLWKIFFKKFVYFSAGFLIISLLYLASNYIFYGDFFSPLVAGVEVISGSIWIYARHLGFYENVLFLKNPLFIFSLITLYMTFFRGFFKEKKYMIFLLSIWFLIFFAYFFHEVHKEARYIVTIFPAISLLAGISISYFYEKSKGYFFPVLLSTFIVITFFSTTFFVLPRHISQSFRSFYSELKKEQGKTVITSSPMVTAYSPVKIIPAYDRWEFFKNLYEQNRSKADFLLIDSCELHVCVPGSEELCDGYKKAVLDEVYVRENVIYDKTVGACHHIIAEIKK</sequence>
<evidence type="ECO:0000313" key="9">
    <source>
        <dbReference type="EMBL" id="OGI68301.1"/>
    </source>
</evidence>
<comment type="subcellular location">
    <subcellularLocation>
        <location evidence="1">Cell membrane</location>
        <topology evidence="1">Multi-pass membrane protein</topology>
    </subcellularLocation>
</comment>
<keyword evidence="5 8" id="KW-0812">Transmembrane</keyword>
<feature type="transmembrane region" description="Helical" evidence="8">
    <location>
        <begin position="48"/>
        <end position="70"/>
    </location>
</feature>
<comment type="caution">
    <text evidence="9">The sequence shown here is derived from an EMBL/GenBank/DDBJ whole genome shotgun (WGS) entry which is preliminary data.</text>
</comment>
<dbReference type="PANTHER" id="PTHR33908">
    <property type="entry name" value="MANNOSYLTRANSFERASE YKCB-RELATED"/>
    <property type="match status" value="1"/>
</dbReference>
<evidence type="ECO:0000256" key="5">
    <source>
        <dbReference type="ARBA" id="ARBA00022692"/>
    </source>
</evidence>
<keyword evidence="7 8" id="KW-0472">Membrane</keyword>
<keyword evidence="6 8" id="KW-1133">Transmembrane helix</keyword>
<feature type="transmembrane region" description="Helical" evidence="8">
    <location>
        <begin position="290"/>
        <end position="307"/>
    </location>
</feature>
<feature type="transmembrane region" description="Helical" evidence="8">
    <location>
        <begin position="21"/>
        <end position="42"/>
    </location>
</feature>
<evidence type="ECO:0000256" key="8">
    <source>
        <dbReference type="SAM" id="Phobius"/>
    </source>
</evidence>
<feature type="transmembrane region" description="Helical" evidence="8">
    <location>
        <begin position="140"/>
        <end position="157"/>
    </location>
</feature>
<evidence type="ECO:0000256" key="4">
    <source>
        <dbReference type="ARBA" id="ARBA00022679"/>
    </source>
</evidence>
<feature type="transmembrane region" description="Helical" evidence="8">
    <location>
        <begin position="264"/>
        <end position="284"/>
    </location>
</feature>
<feature type="transmembrane region" description="Helical" evidence="8">
    <location>
        <begin position="314"/>
        <end position="336"/>
    </location>
</feature>
<dbReference type="EMBL" id="MFTS01000004">
    <property type="protein sequence ID" value="OGI68301.1"/>
    <property type="molecule type" value="Genomic_DNA"/>
</dbReference>
<dbReference type="InterPro" id="IPR050297">
    <property type="entry name" value="LipidA_mod_glycosyltrf_83"/>
</dbReference>
<dbReference type="AlphaFoldDB" id="A0A1F6VF74"/>
<evidence type="ECO:0000256" key="7">
    <source>
        <dbReference type="ARBA" id="ARBA00023136"/>
    </source>
</evidence>
<dbReference type="PANTHER" id="PTHR33908:SF11">
    <property type="entry name" value="MEMBRANE PROTEIN"/>
    <property type="match status" value="1"/>
</dbReference>
<dbReference type="GO" id="GO:0009103">
    <property type="term" value="P:lipopolysaccharide biosynthetic process"/>
    <property type="evidence" value="ECO:0007669"/>
    <property type="project" value="UniProtKB-ARBA"/>
</dbReference>
<evidence type="ECO:0000256" key="1">
    <source>
        <dbReference type="ARBA" id="ARBA00004651"/>
    </source>
</evidence>
<feature type="transmembrane region" description="Helical" evidence="8">
    <location>
        <begin position="177"/>
        <end position="195"/>
    </location>
</feature>
<gene>
    <name evidence="9" type="ORF">A2738_02480</name>
</gene>
<feature type="transmembrane region" description="Helical" evidence="8">
    <location>
        <begin position="114"/>
        <end position="133"/>
    </location>
</feature>
<accession>A0A1F6VF74</accession>
<evidence type="ECO:0000256" key="6">
    <source>
        <dbReference type="ARBA" id="ARBA00022989"/>
    </source>
</evidence>
<evidence type="ECO:0000313" key="10">
    <source>
        <dbReference type="Proteomes" id="UP000178235"/>
    </source>
</evidence>
<keyword evidence="3" id="KW-0328">Glycosyltransferase</keyword>
<evidence type="ECO:0008006" key="11">
    <source>
        <dbReference type="Google" id="ProtNLM"/>
    </source>
</evidence>
<keyword evidence="4" id="KW-0808">Transferase</keyword>
<feature type="transmembrane region" description="Helical" evidence="8">
    <location>
        <begin position="342"/>
        <end position="364"/>
    </location>
</feature>
<protein>
    <recommendedName>
        <fullName evidence="11">Glycosyltransferase RgtA/B/C/D-like domain-containing protein</fullName>
    </recommendedName>
</protein>
<dbReference type="Proteomes" id="UP000178235">
    <property type="component" value="Unassembled WGS sequence"/>
</dbReference>